<dbReference type="InterPro" id="IPR002563">
    <property type="entry name" value="Flavin_Rdtase-like_dom"/>
</dbReference>
<keyword evidence="2" id="KW-0285">Flavoprotein</keyword>
<evidence type="ECO:0000259" key="4">
    <source>
        <dbReference type="Pfam" id="PF01613"/>
    </source>
</evidence>
<dbReference type="InterPro" id="IPR052174">
    <property type="entry name" value="Flavoredoxin"/>
</dbReference>
<dbReference type="Pfam" id="PF01613">
    <property type="entry name" value="Flavin_Reduct"/>
    <property type="match status" value="1"/>
</dbReference>
<dbReference type="PANTHER" id="PTHR43567:SF1">
    <property type="entry name" value="FLAVOREDOXIN"/>
    <property type="match status" value="1"/>
</dbReference>
<dbReference type="STRING" id="430522.BFS30_25060"/>
<reference evidence="6" key="1">
    <citation type="submission" date="2016-10" db="EMBL/GenBank/DDBJ databases">
        <authorList>
            <person name="Varghese N."/>
            <person name="Submissions S."/>
        </authorList>
    </citation>
    <scope>NUCLEOTIDE SEQUENCE [LARGE SCALE GENOMIC DNA]</scope>
    <source>
        <strain evidence="6">DSM 19110</strain>
    </source>
</reference>
<evidence type="ECO:0000313" key="6">
    <source>
        <dbReference type="Proteomes" id="UP000183200"/>
    </source>
</evidence>
<sequence>MHQLSEPSILYFGTPVVLITTTNPDGTYNIAPISSIFWLGWRAIIGISNFSKTTENIRRTGECVLNLPSIHQAAAVNRLALTTGAFPVPLGKIQKGYVYEADKFDLAQLTPVQSETVNPPRVAECPVQMEAVMENFHGIAEDDEQQRGRLVTIELRIQRVYLDELILMDRNPNRVDPNKWRPLIMSFQQFYGLGEQIHVSTLSSISEDLYRSPDVERAKNFTKVVEPLSKG</sequence>
<dbReference type="GO" id="GO:0016646">
    <property type="term" value="F:oxidoreductase activity, acting on the CH-NH group of donors, NAD or NADP as acceptor"/>
    <property type="evidence" value="ECO:0007669"/>
    <property type="project" value="UniProtKB-ARBA"/>
</dbReference>
<evidence type="ECO:0000313" key="5">
    <source>
        <dbReference type="EMBL" id="SDO46442.1"/>
    </source>
</evidence>
<comment type="similarity">
    <text evidence="3">Belongs to the flavoredoxin family.</text>
</comment>
<dbReference type="OrthoDB" id="9794638at2"/>
<organism evidence="5 6">
    <name type="scientific">Pedobacter steynii</name>
    <dbReference type="NCBI Taxonomy" id="430522"/>
    <lineage>
        <taxon>Bacteria</taxon>
        <taxon>Pseudomonadati</taxon>
        <taxon>Bacteroidota</taxon>
        <taxon>Sphingobacteriia</taxon>
        <taxon>Sphingobacteriales</taxon>
        <taxon>Sphingobacteriaceae</taxon>
        <taxon>Pedobacter</taxon>
    </lineage>
</organism>
<comment type="cofactor">
    <cofactor evidence="1">
        <name>FMN</name>
        <dbReference type="ChEBI" id="CHEBI:58210"/>
    </cofactor>
</comment>
<dbReference type="InterPro" id="IPR012349">
    <property type="entry name" value="Split_barrel_FMN-bd"/>
</dbReference>
<dbReference type="AlphaFoldDB" id="A0A1H0JSF4"/>
<keyword evidence="6" id="KW-1185">Reference proteome</keyword>
<dbReference type="SUPFAM" id="SSF50475">
    <property type="entry name" value="FMN-binding split barrel"/>
    <property type="match status" value="1"/>
</dbReference>
<dbReference type="PANTHER" id="PTHR43567">
    <property type="entry name" value="FLAVOREDOXIN-RELATED-RELATED"/>
    <property type="match status" value="1"/>
</dbReference>
<accession>A0A1H0JSF4</accession>
<dbReference type="Proteomes" id="UP000183200">
    <property type="component" value="Unassembled WGS sequence"/>
</dbReference>
<protein>
    <submittedName>
        <fullName evidence="5">NADH-FMN oxidoreductase RutF, flavin reductase (DIM6/NTAB) family</fullName>
    </submittedName>
</protein>
<dbReference type="EMBL" id="FNGY01000015">
    <property type="protein sequence ID" value="SDO46442.1"/>
    <property type="molecule type" value="Genomic_DNA"/>
</dbReference>
<dbReference type="Gene3D" id="2.30.110.10">
    <property type="entry name" value="Electron Transport, Fmn-binding Protein, Chain A"/>
    <property type="match status" value="1"/>
</dbReference>
<dbReference type="RefSeq" id="WP_074612606.1">
    <property type="nucleotide sequence ID" value="NZ_FNGY01000015.1"/>
</dbReference>
<name>A0A1H0JSF4_9SPHI</name>
<evidence type="ECO:0000256" key="2">
    <source>
        <dbReference type="ARBA" id="ARBA00022630"/>
    </source>
</evidence>
<dbReference type="GO" id="GO:0010181">
    <property type="term" value="F:FMN binding"/>
    <property type="evidence" value="ECO:0007669"/>
    <property type="project" value="InterPro"/>
</dbReference>
<evidence type="ECO:0000256" key="3">
    <source>
        <dbReference type="ARBA" id="ARBA00038054"/>
    </source>
</evidence>
<evidence type="ECO:0000256" key="1">
    <source>
        <dbReference type="ARBA" id="ARBA00001917"/>
    </source>
</evidence>
<gene>
    <name evidence="5" type="ORF">SAMN05421820_11556</name>
</gene>
<proteinExistence type="inferred from homology"/>
<feature type="domain" description="Flavin reductase like" evidence="4">
    <location>
        <begin position="12"/>
        <end position="142"/>
    </location>
</feature>